<dbReference type="NCBIfam" id="NF006054">
    <property type="entry name" value="PRK08202.1"/>
    <property type="match status" value="1"/>
</dbReference>
<dbReference type="Pfam" id="PF01048">
    <property type="entry name" value="PNP_UDP_1"/>
    <property type="match status" value="1"/>
</dbReference>
<evidence type="ECO:0000313" key="10">
    <source>
        <dbReference type="EMBL" id="MBP1988961.1"/>
    </source>
</evidence>
<evidence type="ECO:0000256" key="4">
    <source>
        <dbReference type="ARBA" id="ARBA00011233"/>
    </source>
</evidence>
<keyword evidence="6 8" id="KW-0808">Transferase</keyword>
<sequence length="292" mass="31686">MHSTQSYMKQIKEASAYITSRLNESGLSNTTKTKPVMGLVLGSGLGDMAELVEQAVTINYSEIPHFPVSTVEGHAGRFVIGTLEGKRVFVMQGRFHYYEGYSMKQVVFPIYVMKQLGVDSVVMTNAAGGMNRTFKAGDLMLISDHLNMTGDNPLIGPHDAELGARFPDMSKAYDYEYRQLAHKLAREVYDAAGNPLVLQEGVYSGIAGPTYMTPGELTMLARLGGDAVGMSTVGETIAASHAGLKVLGISCITDMAIGEELEPLSHEQVVAVANRTKPKFISLVRAFVREVK</sequence>
<evidence type="ECO:0000256" key="3">
    <source>
        <dbReference type="ARBA" id="ARBA00006751"/>
    </source>
</evidence>
<dbReference type="CDD" id="cd09009">
    <property type="entry name" value="PNP-EcPNPII_like"/>
    <property type="match status" value="1"/>
</dbReference>
<dbReference type="PANTHER" id="PTHR11904">
    <property type="entry name" value="METHYLTHIOADENOSINE/PURINE NUCLEOSIDE PHOSPHORYLASE"/>
    <property type="match status" value="1"/>
</dbReference>
<evidence type="ECO:0000256" key="5">
    <source>
        <dbReference type="ARBA" id="ARBA00022676"/>
    </source>
</evidence>
<dbReference type="InterPro" id="IPR000845">
    <property type="entry name" value="Nucleoside_phosphorylase_d"/>
</dbReference>
<dbReference type="PANTHER" id="PTHR11904:SF9">
    <property type="entry name" value="PURINE NUCLEOSIDE PHOSPHORYLASE-RELATED"/>
    <property type="match status" value="1"/>
</dbReference>
<dbReference type="RefSeq" id="WP_209969717.1">
    <property type="nucleotide sequence ID" value="NZ_JAGGLB010000002.1"/>
</dbReference>
<comment type="subunit">
    <text evidence="4">Homotrimer.</text>
</comment>
<comment type="function">
    <text evidence="1">The purine nucleoside phosphorylases catalyze the phosphorolytic breakdown of the N-glycosidic bond in the beta-(deoxy)ribonucleoside molecules, with the formation of the corresponding free purine bases and pentose-1-phosphate. Cleaves guanosine, inosine, 2'-deoxyguanosine and 2'-deoxyinosine.</text>
</comment>
<dbReference type="NCBIfam" id="TIGR01700">
    <property type="entry name" value="PNPH"/>
    <property type="match status" value="1"/>
</dbReference>
<dbReference type="PIRSF" id="PIRSF000477">
    <property type="entry name" value="PurNPase"/>
    <property type="match status" value="1"/>
</dbReference>
<evidence type="ECO:0000256" key="7">
    <source>
        <dbReference type="ARBA" id="ARBA00048556"/>
    </source>
</evidence>
<comment type="pathway">
    <text evidence="2 8">Purine metabolism; purine nucleoside salvage.</text>
</comment>
<evidence type="ECO:0000313" key="11">
    <source>
        <dbReference type="Proteomes" id="UP001519287"/>
    </source>
</evidence>
<dbReference type="SUPFAM" id="SSF53167">
    <property type="entry name" value="Purine and uridine phosphorylases"/>
    <property type="match status" value="1"/>
</dbReference>
<evidence type="ECO:0000259" key="9">
    <source>
        <dbReference type="Pfam" id="PF01048"/>
    </source>
</evidence>
<reference evidence="10 11" key="1">
    <citation type="submission" date="2021-03" db="EMBL/GenBank/DDBJ databases">
        <title>Genomic Encyclopedia of Type Strains, Phase IV (KMG-IV): sequencing the most valuable type-strain genomes for metagenomic binning, comparative biology and taxonomic classification.</title>
        <authorList>
            <person name="Goeker M."/>
        </authorList>
    </citation>
    <scope>NUCLEOTIDE SEQUENCE [LARGE SCALE GENOMIC DNA]</scope>
    <source>
        <strain evidence="10 11">DSM 26048</strain>
    </source>
</reference>
<evidence type="ECO:0000256" key="1">
    <source>
        <dbReference type="ARBA" id="ARBA00002678"/>
    </source>
</evidence>
<comment type="caution">
    <text evidence="10">The sequence shown here is derived from an EMBL/GenBank/DDBJ whole genome shotgun (WGS) entry which is preliminary data.</text>
</comment>
<keyword evidence="11" id="KW-1185">Reference proteome</keyword>
<keyword evidence="5 8" id="KW-0328">Glycosyltransferase</keyword>
<protein>
    <recommendedName>
        <fullName evidence="8">Purine nucleoside phosphorylase</fullName>
        <ecNumber evidence="8">2.4.2.1</ecNumber>
    </recommendedName>
    <alternativeName>
        <fullName evidence="8">Inosine-guanosine phosphorylase</fullName>
    </alternativeName>
</protein>
<organism evidence="10 11">
    <name type="scientific">Paenibacillus eucommiae</name>
    <dbReference type="NCBI Taxonomy" id="1355755"/>
    <lineage>
        <taxon>Bacteria</taxon>
        <taxon>Bacillati</taxon>
        <taxon>Bacillota</taxon>
        <taxon>Bacilli</taxon>
        <taxon>Bacillales</taxon>
        <taxon>Paenibacillaceae</taxon>
        <taxon>Paenibacillus</taxon>
    </lineage>
</organism>
<dbReference type="InterPro" id="IPR018099">
    <property type="entry name" value="Purine_phosphorylase-2_CS"/>
</dbReference>
<dbReference type="Gene3D" id="3.40.50.1580">
    <property type="entry name" value="Nucleoside phosphorylase domain"/>
    <property type="match status" value="1"/>
</dbReference>
<feature type="domain" description="Nucleoside phosphorylase" evidence="9">
    <location>
        <begin position="38"/>
        <end position="289"/>
    </location>
</feature>
<comment type="catalytic activity">
    <reaction evidence="7">
        <text>a purine 2'-deoxy-D-ribonucleoside + phosphate = a purine nucleobase + 2-deoxy-alpha-D-ribose 1-phosphate</text>
        <dbReference type="Rhea" id="RHEA:36431"/>
        <dbReference type="ChEBI" id="CHEBI:26386"/>
        <dbReference type="ChEBI" id="CHEBI:43474"/>
        <dbReference type="ChEBI" id="CHEBI:57259"/>
        <dbReference type="ChEBI" id="CHEBI:142361"/>
        <dbReference type="EC" id="2.4.2.1"/>
    </reaction>
</comment>
<dbReference type="InterPro" id="IPR011268">
    <property type="entry name" value="Purine_phosphorylase"/>
</dbReference>
<accession>A0ABS4IPW9</accession>
<proteinExistence type="inferred from homology"/>
<dbReference type="InterPro" id="IPR011270">
    <property type="entry name" value="Pur_Nuc_Pase_Ino/Guo-sp"/>
</dbReference>
<evidence type="ECO:0000256" key="2">
    <source>
        <dbReference type="ARBA" id="ARBA00005058"/>
    </source>
</evidence>
<evidence type="ECO:0000256" key="8">
    <source>
        <dbReference type="PIRNR" id="PIRNR000477"/>
    </source>
</evidence>
<evidence type="ECO:0000256" key="6">
    <source>
        <dbReference type="ARBA" id="ARBA00022679"/>
    </source>
</evidence>
<comment type="similarity">
    <text evidence="3 8">Belongs to the PNP/MTAP phosphorylase family.</text>
</comment>
<dbReference type="EMBL" id="JAGGLB010000002">
    <property type="protein sequence ID" value="MBP1988961.1"/>
    <property type="molecule type" value="Genomic_DNA"/>
</dbReference>
<dbReference type="EC" id="2.4.2.1" evidence="8"/>
<dbReference type="InterPro" id="IPR035994">
    <property type="entry name" value="Nucleoside_phosphorylase_sf"/>
</dbReference>
<dbReference type="GO" id="GO:0004731">
    <property type="term" value="F:purine-nucleoside phosphorylase activity"/>
    <property type="evidence" value="ECO:0007669"/>
    <property type="project" value="UniProtKB-EC"/>
</dbReference>
<dbReference type="NCBIfam" id="TIGR01697">
    <property type="entry name" value="PNPH-PUNA-XAPA"/>
    <property type="match status" value="1"/>
</dbReference>
<dbReference type="PROSITE" id="PS01240">
    <property type="entry name" value="PNP_MTAP_2"/>
    <property type="match status" value="1"/>
</dbReference>
<gene>
    <name evidence="10" type="ORF">J2Z66_000556</name>
</gene>
<name>A0ABS4IPW9_9BACL</name>
<dbReference type="Proteomes" id="UP001519287">
    <property type="component" value="Unassembled WGS sequence"/>
</dbReference>